<gene>
    <name evidence="2" type="ORF">A1O7_06860</name>
</gene>
<feature type="region of interest" description="Disordered" evidence="1">
    <location>
        <begin position="1"/>
        <end position="31"/>
    </location>
</feature>
<evidence type="ECO:0000313" key="3">
    <source>
        <dbReference type="Proteomes" id="UP000019473"/>
    </source>
</evidence>
<dbReference type="PANTHER" id="PTHR36986:SF1">
    <property type="entry name" value="UPF0643 PROTEIN PB2B2.08"/>
    <property type="match status" value="1"/>
</dbReference>
<reference evidence="2 3" key="1">
    <citation type="submission" date="2013-03" db="EMBL/GenBank/DDBJ databases">
        <title>The Genome Sequence of Cladophialophora yegresii CBS 114405.</title>
        <authorList>
            <consortium name="The Broad Institute Genomics Platform"/>
            <person name="Cuomo C."/>
            <person name="de Hoog S."/>
            <person name="Gorbushina A."/>
            <person name="Walker B."/>
            <person name="Young S.K."/>
            <person name="Zeng Q."/>
            <person name="Gargeya S."/>
            <person name="Fitzgerald M."/>
            <person name="Haas B."/>
            <person name="Abouelleil A."/>
            <person name="Allen A.W."/>
            <person name="Alvarado L."/>
            <person name="Arachchi H.M."/>
            <person name="Berlin A.M."/>
            <person name="Chapman S.B."/>
            <person name="Gainer-Dewar J."/>
            <person name="Goldberg J."/>
            <person name="Griggs A."/>
            <person name="Gujja S."/>
            <person name="Hansen M."/>
            <person name="Howarth C."/>
            <person name="Imamovic A."/>
            <person name="Ireland A."/>
            <person name="Larimer J."/>
            <person name="McCowan C."/>
            <person name="Murphy C."/>
            <person name="Pearson M."/>
            <person name="Poon T.W."/>
            <person name="Priest M."/>
            <person name="Roberts A."/>
            <person name="Saif S."/>
            <person name="Shea T."/>
            <person name="Sisk P."/>
            <person name="Sykes S."/>
            <person name="Wortman J."/>
            <person name="Nusbaum C."/>
            <person name="Birren B."/>
        </authorList>
    </citation>
    <scope>NUCLEOTIDE SEQUENCE [LARGE SCALE GENOMIC DNA]</scope>
    <source>
        <strain evidence="2 3">CBS 114405</strain>
    </source>
</reference>
<accession>W9VWB9</accession>
<name>W9VWB9_9EURO</name>
<comment type="caution">
    <text evidence="2">The sequence shown here is derived from an EMBL/GenBank/DDBJ whole genome shotgun (WGS) entry which is preliminary data.</text>
</comment>
<dbReference type="OrthoDB" id="2140489at2759"/>
<protein>
    <submittedName>
        <fullName evidence="2">Uncharacterized protein</fullName>
    </submittedName>
</protein>
<keyword evidence="3" id="KW-1185">Reference proteome</keyword>
<dbReference type="STRING" id="1182544.W9VWB9"/>
<dbReference type="eggNOG" id="ENOG502S1N8">
    <property type="taxonomic scope" value="Eukaryota"/>
</dbReference>
<dbReference type="GeneID" id="19181435"/>
<dbReference type="PANTHER" id="PTHR36986">
    <property type="entry name" value="UPF0643 PROTEIN PB2B2.08"/>
    <property type="match status" value="1"/>
</dbReference>
<evidence type="ECO:0000313" key="2">
    <source>
        <dbReference type="EMBL" id="EXJ56516.1"/>
    </source>
</evidence>
<dbReference type="HOGENOM" id="CLU_068116_2_0_1"/>
<dbReference type="EMBL" id="AMGW01000005">
    <property type="protein sequence ID" value="EXJ56516.1"/>
    <property type="molecule type" value="Genomic_DNA"/>
</dbReference>
<dbReference type="AlphaFoldDB" id="W9VWB9"/>
<sequence>MAMAPGQVAQKTKENTSTRPIGARKQVKGEEGPAALVIQKGPTQSFGDGAQRPTRWLTVSPYLEHEHLLDLDSVDTPDRLLALALTELEPATPHYATVKYEEALDWGSLMFTLKSFADKEEYTWTRHEFYVVEFRSKLKKDIDVELLFKLDKQSHIEATASGGLLKYWYGVPDENRRNLATCLWRCKEDAVNGGRGPWHKQARAAIPNMYEHIDVKGLYLVIEDDVRSWSFGPHA</sequence>
<dbReference type="Proteomes" id="UP000019473">
    <property type="component" value="Unassembled WGS sequence"/>
</dbReference>
<evidence type="ECO:0000256" key="1">
    <source>
        <dbReference type="SAM" id="MobiDB-lite"/>
    </source>
</evidence>
<dbReference type="VEuPathDB" id="FungiDB:A1O7_06860"/>
<proteinExistence type="predicted"/>
<organism evidence="2 3">
    <name type="scientific">Cladophialophora yegresii CBS 114405</name>
    <dbReference type="NCBI Taxonomy" id="1182544"/>
    <lineage>
        <taxon>Eukaryota</taxon>
        <taxon>Fungi</taxon>
        <taxon>Dikarya</taxon>
        <taxon>Ascomycota</taxon>
        <taxon>Pezizomycotina</taxon>
        <taxon>Eurotiomycetes</taxon>
        <taxon>Chaetothyriomycetidae</taxon>
        <taxon>Chaetothyriales</taxon>
        <taxon>Herpotrichiellaceae</taxon>
        <taxon>Cladophialophora</taxon>
    </lineage>
</organism>
<dbReference type="RefSeq" id="XP_007759050.1">
    <property type="nucleotide sequence ID" value="XM_007760860.1"/>
</dbReference>